<accession>A0A7S2VCL2</accession>
<dbReference type="AlphaFoldDB" id="A0A7S2VCL2"/>
<name>A0A7S2VCL2_9STRA</name>
<gene>
    <name evidence="1" type="ORF">APAL1065_LOCUS4735</name>
</gene>
<sequence>MIFQRLSLKQLHHQQHRPCDDCGSVSSTLTAATHSSYKKNQKKPRKTVRFNAHIETIDTPVDPQGDVYDHDDHECCQYYSEHEYQYFRSSSQAMAKVAQTQQSLNGPYRQTVERLFQECNSSERLSPTLQQELQALSSSYPNSSLLGLERMSIRALYRAKLVKREEMMDRIYDIQQGILMGEHGENVAADRIRKECEQISHSSGQFARELAKLLACSIEGATSS</sequence>
<reference evidence="1" key="1">
    <citation type="submission" date="2021-01" db="EMBL/GenBank/DDBJ databases">
        <authorList>
            <person name="Corre E."/>
            <person name="Pelletier E."/>
            <person name="Niang G."/>
            <person name="Scheremetjew M."/>
            <person name="Finn R."/>
            <person name="Kale V."/>
            <person name="Holt S."/>
            <person name="Cochrane G."/>
            <person name="Meng A."/>
            <person name="Brown T."/>
            <person name="Cohen L."/>
        </authorList>
    </citation>
    <scope>NUCLEOTIDE SEQUENCE</scope>
    <source>
        <strain evidence="1">CCMP125</strain>
    </source>
</reference>
<dbReference type="EMBL" id="HBHT01007115">
    <property type="protein sequence ID" value="CAD9949724.1"/>
    <property type="molecule type" value="Transcribed_RNA"/>
</dbReference>
<evidence type="ECO:0000313" key="1">
    <source>
        <dbReference type="EMBL" id="CAD9949724.1"/>
    </source>
</evidence>
<organism evidence="1">
    <name type="scientific">Entomoneis paludosa</name>
    <dbReference type="NCBI Taxonomy" id="265537"/>
    <lineage>
        <taxon>Eukaryota</taxon>
        <taxon>Sar</taxon>
        <taxon>Stramenopiles</taxon>
        <taxon>Ochrophyta</taxon>
        <taxon>Bacillariophyta</taxon>
        <taxon>Bacillariophyceae</taxon>
        <taxon>Bacillariophycidae</taxon>
        <taxon>Entomoneidaceae</taxon>
        <taxon>Entomoneis</taxon>
    </lineage>
</organism>
<proteinExistence type="predicted"/>
<protein>
    <submittedName>
        <fullName evidence="1">Uncharacterized protein</fullName>
    </submittedName>
</protein>